<dbReference type="AlphaFoldDB" id="A0AAV7W0V9"/>
<protein>
    <submittedName>
        <fullName evidence="1">Uncharacterized protein</fullName>
    </submittedName>
</protein>
<accession>A0AAV7W0V9</accession>
<evidence type="ECO:0000313" key="2">
    <source>
        <dbReference type="Proteomes" id="UP001066276"/>
    </source>
</evidence>
<organism evidence="1 2">
    <name type="scientific">Pleurodeles waltl</name>
    <name type="common">Iberian ribbed newt</name>
    <dbReference type="NCBI Taxonomy" id="8319"/>
    <lineage>
        <taxon>Eukaryota</taxon>
        <taxon>Metazoa</taxon>
        <taxon>Chordata</taxon>
        <taxon>Craniata</taxon>
        <taxon>Vertebrata</taxon>
        <taxon>Euteleostomi</taxon>
        <taxon>Amphibia</taxon>
        <taxon>Batrachia</taxon>
        <taxon>Caudata</taxon>
        <taxon>Salamandroidea</taxon>
        <taxon>Salamandridae</taxon>
        <taxon>Pleurodelinae</taxon>
        <taxon>Pleurodeles</taxon>
    </lineage>
</organism>
<keyword evidence="2" id="KW-1185">Reference proteome</keyword>
<comment type="caution">
    <text evidence="1">The sequence shown here is derived from an EMBL/GenBank/DDBJ whole genome shotgun (WGS) entry which is preliminary data.</text>
</comment>
<reference evidence="1" key="1">
    <citation type="journal article" date="2022" name="bioRxiv">
        <title>Sequencing and chromosome-scale assembly of the giantPleurodeles waltlgenome.</title>
        <authorList>
            <person name="Brown T."/>
            <person name="Elewa A."/>
            <person name="Iarovenko S."/>
            <person name="Subramanian E."/>
            <person name="Araus A.J."/>
            <person name="Petzold A."/>
            <person name="Susuki M."/>
            <person name="Suzuki K.-i.T."/>
            <person name="Hayashi T."/>
            <person name="Toyoda A."/>
            <person name="Oliveira C."/>
            <person name="Osipova E."/>
            <person name="Leigh N.D."/>
            <person name="Simon A."/>
            <person name="Yun M.H."/>
        </authorList>
    </citation>
    <scope>NUCLEOTIDE SEQUENCE</scope>
    <source>
        <strain evidence="1">20211129_DDA</strain>
        <tissue evidence="1">Liver</tissue>
    </source>
</reference>
<dbReference type="Proteomes" id="UP001066276">
    <property type="component" value="Chromosome 1_2"/>
</dbReference>
<dbReference type="EMBL" id="JANPWB010000002">
    <property type="protein sequence ID" value="KAJ1206502.1"/>
    <property type="molecule type" value="Genomic_DNA"/>
</dbReference>
<gene>
    <name evidence="1" type="ORF">NDU88_001907</name>
</gene>
<sequence>MGSDVVCTQVPVATRVNAETGKQALLPSEIASNQSEGLLEEKPLAMGPKMAAPITDRQDPIIVLSDTEDDDRTLYQAGQLIEFTDEGEVGMRGVLIGEADVNGSAGRA</sequence>
<name>A0AAV7W0V9_PLEWA</name>
<evidence type="ECO:0000313" key="1">
    <source>
        <dbReference type="EMBL" id="KAJ1206502.1"/>
    </source>
</evidence>
<proteinExistence type="predicted"/>